<dbReference type="Pfam" id="PF01381">
    <property type="entry name" value="HTH_3"/>
    <property type="match status" value="1"/>
</dbReference>
<dbReference type="Gene3D" id="1.10.260.40">
    <property type="entry name" value="lambda repressor-like DNA-binding domains"/>
    <property type="match status" value="1"/>
</dbReference>
<dbReference type="OrthoDB" id="1624259at2"/>
<dbReference type="GO" id="GO:0003677">
    <property type="term" value="F:DNA binding"/>
    <property type="evidence" value="ECO:0007669"/>
    <property type="project" value="InterPro"/>
</dbReference>
<dbReference type="PROSITE" id="PS50943">
    <property type="entry name" value="HTH_CROC1"/>
    <property type="match status" value="1"/>
</dbReference>
<evidence type="ECO:0000313" key="3">
    <source>
        <dbReference type="Proteomes" id="UP000036756"/>
    </source>
</evidence>
<dbReference type="CDD" id="cd00093">
    <property type="entry name" value="HTH_XRE"/>
    <property type="match status" value="1"/>
</dbReference>
<proteinExistence type="predicted"/>
<organism evidence="2 3">
    <name type="scientific">Clostridium cylindrosporum DSM 605</name>
    <dbReference type="NCBI Taxonomy" id="1121307"/>
    <lineage>
        <taxon>Bacteria</taxon>
        <taxon>Bacillati</taxon>
        <taxon>Bacillota</taxon>
        <taxon>Clostridia</taxon>
        <taxon>Eubacteriales</taxon>
        <taxon>Clostridiaceae</taxon>
        <taxon>Clostridium</taxon>
    </lineage>
</organism>
<feature type="domain" description="HTH cro/C1-type" evidence="1">
    <location>
        <begin position="10"/>
        <end position="63"/>
    </location>
</feature>
<sequence>MSKDFENIYKTARELAGITQEEAASRIGVSWRSVSNYETFTTIPRDEVVDVMVRVYGTPWLAYMHFKHNTLLGRKYLPSIDIGDLAKAVLRFQKEMADVREITPTMIEVACDGVIDKSEQEKWDKVTREVLEFIGAGISVIYSKC</sequence>
<name>A0A0J8DAU9_CLOCY</name>
<accession>A0A0J8DAU9</accession>
<gene>
    <name evidence="2" type="ORF">CLCY_7c00240</name>
</gene>
<evidence type="ECO:0000313" key="2">
    <source>
        <dbReference type="EMBL" id="KMT22977.1"/>
    </source>
</evidence>
<dbReference type="EMBL" id="LFVU01000003">
    <property type="protein sequence ID" value="KMT22977.1"/>
    <property type="molecule type" value="Genomic_DNA"/>
</dbReference>
<dbReference type="InterPro" id="IPR001387">
    <property type="entry name" value="Cro/C1-type_HTH"/>
</dbReference>
<protein>
    <submittedName>
        <fullName evidence="2">Putative prophage lambdaCh01, transcriptional regulator</fullName>
    </submittedName>
</protein>
<evidence type="ECO:0000259" key="1">
    <source>
        <dbReference type="PROSITE" id="PS50943"/>
    </source>
</evidence>
<dbReference type="AlphaFoldDB" id="A0A0J8DAU9"/>
<keyword evidence="3" id="KW-1185">Reference proteome</keyword>
<dbReference type="Proteomes" id="UP000036756">
    <property type="component" value="Unassembled WGS sequence"/>
</dbReference>
<dbReference type="RefSeq" id="WP_048569369.1">
    <property type="nucleotide sequence ID" value="NZ_LFVU01000003.1"/>
</dbReference>
<comment type="caution">
    <text evidence="2">The sequence shown here is derived from an EMBL/GenBank/DDBJ whole genome shotgun (WGS) entry which is preliminary data.</text>
</comment>
<dbReference type="PATRIC" id="fig|1121307.3.peg.2306"/>
<dbReference type="SUPFAM" id="SSF47413">
    <property type="entry name" value="lambda repressor-like DNA-binding domains"/>
    <property type="match status" value="1"/>
</dbReference>
<reference evidence="2 3" key="1">
    <citation type="submission" date="2015-06" db="EMBL/GenBank/DDBJ databases">
        <title>Draft genome sequence of the purine-degrading Clostridium cylindrosporum HC-1 (DSM 605).</title>
        <authorList>
            <person name="Poehlein A."/>
            <person name="Schiel-Bengelsdorf B."/>
            <person name="Bengelsdorf F."/>
            <person name="Daniel R."/>
            <person name="Duerre P."/>
        </authorList>
    </citation>
    <scope>NUCLEOTIDE SEQUENCE [LARGE SCALE GENOMIC DNA]</scope>
    <source>
        <strain evidence="2 3">DSM 605</strain>
    </source>
</reference>
<dbReference type="InterPro" id="IPR010982">
    <property type="entry name" value="Lambda_DNA-bd_dom_sf"/>
</dbReference>
<dbReference type="STRING" id="1121307.CLCY_7c00240"/>
<dbReference type="SMART" id="SM00530">
    <property type="entry name" value="HTH_XRE"/>
    <property type="match status" value="1"/>
</dbReference>